<feature type="transmembrane region" description="Helical" evidence="8">
    <location>
        <begin position="345"/>
        <end position="364"/>
    </location>
</feature>
<dbReference type="PANTHER" id="PTHR10778:SF13">
    <property type="entry name" value="ADENOSINE 3'-PHOSPHO 5'-PHOSPHOSULFATE TRANSPORTER 1"/>
    <property type="match status" value="1"/>
</dbReference>
<evidence type="ECO:0000256" key="8">
    <source>
        <dbReference type="SAM" id="Phobius"/>
    </source>
</evidence>
<accession>A0AAN7PNG5</accession>
<feature type="transmembrane region" description="Helical" evidence="8">
    <location>
        <begin position="46"/>
        <end position="65"/>
    </location>
</feature>
<feature type="transmembrane region" description="Helical" evidence="8">
    <location>
        <begin position="116"/>
        <end position="136"/>
    </location>
</feature>
<evidence type="ECO:0000256" key="5">
    <source>
        <dbReference type="ARBA" id="ARBA00022989"/>
    </source>
</evidence>
<keyword evidence="4 8" id="KW-0812">Transmembrane</keyword>
<dbReference type="GO" id="GO:0005789">
    <property type="term" value="C:endoplasmic reticulum membrane"/>
    <property type="evidence" value="ECO:0007669"/>
    <property type="project" value="TreeGrafter"/>
</dbReference>
<name>A0AAN7PNG5_9COLE</name>
<dbReference type="AlphaFoldDB" id="A0AAN7PNG5"/>
<evidence type="ECO:0000256" key="6">
    <source>
        <dbReference type="ARBA" id="ARBA00023136"/>
    </source>
</evidence>
<dbReference type="GO" id="GO:0046964">
    <property type="term" value="F:3'-phosphoadenosine 5'-phosphosulfate transmembrane transporter activity"/>
    <property type="evidence" value="ECO:0007669"/>
    <property type="project" value="TreeGrafter"/>
</dbReference>
<gene>
    <name evidence="9" type="ORF">RN001_015796</name>
</gene>
<keyword evidence="6 8" id="KW-0472">Membrane</keyword>
<dbReference type="Proteomes" id="UP001353858">
    <property type="component" value="Unassembled WGS sequence"/>
</dbReference>
<protein>
    <recommendedName>
        <fullName evidence="7">Adenosine 3'-phospho 5'-phosphosulfate transporter 1</fullName>
    </recommendedName>
</protein>
<dbReference type="EMBL" id="JARPUR010000008">
    <property type="protein sequence ID" value="KAK4871672.1"/>
    <property type="molecule type" value="Genomic_DNA"/>
</dbReference>
<feature type="transmembrane region" description="Helical" evidence="8">
    <location>
        <begin position="312"/>
        <end position="333"/>
    </location>
</feature>
<proteinExistence type="inferred from homology"/>
<comment type="similarity">
    <text evidence="2">Belongs to the nucleotide-sugar transporter family. SLC35B subfamily.</text>
</comment>
<evidence type="ECO:0000313" key="9">
    <source>
        <dbReference type="EMBL" id="KAK4871672.1"/>
    </source>
</evidence>
<evidence type="ECO:0000313" key="10">
    <source>
        <dbReference type="Proteomes" id="UP001353858"/>
    </source>
</evidence>
<keyword evidence="3" id="KW-0813">Transport</keyword>
<comment type="subcellular location">
    <subcellularLocation>
        <location evidence="1">Membrane</location>
        <topology evidence="1">Multi-pass membrane protein</topology>
    </subcellularLocation>
</comment>
<dbReference type="PANTHER" id="PTHR10778">
    <property type="entry name" value="SOLUTE CARRIER FAMILY 35 MEMBER B"/>
    <property type="match status" value="1"/>
</dbReference>
<evidence type="ECO:0000256" key="2">
    <source>
        <dbReference type="ARBA" id="ARBA00010694"/>
    </source>
</evidence>
<feature type="transmembrane region" description="Helical" evidence="8">
    <location>
        <begin position="401"/>
        <end position="419"/>
    </location>
</feature>
<keyword evidence="5 8" id="KW-1133">Transmembrane helix</keyword>
<dbReference type="Pfam" id="PF08449">
    <property type="entry name" value="UAA"/>
    <property type="match status" value="1"/>
</dbReference>
<dbReference type="InterPro" id="IPR013657">
    <property type="entry name" value="SCL35B1-4/HUT1"/>
</dbReference>
<reference evidence="10" key="1">
    <citation type="submission" date="2023-01" db="EMBL/GenBank/DDBJ databases">
        <title>Key to firefly adult light organ development and bioluminescence: homeobox transcription factors regulate luciferase expression and transportation to peroxisome.</title>
        <authorList>
            <person name="Fu X."/>
        </authorList>
    </citation>
    <scope>NUCLEOTIDE SEQUENCE [LARGE SCALE GENOMIC DNA]</scope>
</reference>
<feature type="transmembrane region" description="Helical" evidence="8">
    <location>
        <begin position="373"/>
        <end position="395"/>
    </location>
</feature>
<evidence type="ECO:0000256" key="3">
    <source>
        <dbReference type="ARBA" id="ARBA00022448"/>
    </source>
</evidence>
<feature type="transmembrane region" description="Helical" evidence="8">
    <location>
        <begin position="12"/>
        <end position="34"/>
    </location>
</feature>
<organism evidence="9 10">
    <name type="scientific">Aquatica leii</name>
    <dbReference type="NCBI Taxonomy" id="1421715"/>
    <lineage>
        <taxon>Eukaryota</taxon>
        <taxon>Metazoa</taxon>
        <taxon>Ecdysozoa</taxon>
        <taxon>Arthropoda</taxon>
        <taxon>Hexapoda</taxon>
        <taxon>Insecta</taxon>
        <taxon>Pterygota</taxon>
        <taxon>Neoptera</taxon>
        <taxon>Endopterygota</taxon>
        <taxon>Coleoptera</taxon>
        <taxon>Polyphaga</taxon>
        <taxon>Elateriformia</taxon>
        <taxon>Elateroidea</taxon>
        <taxon>Lampyridae</taxon>
        <taxon>Luciolinae</taxon>
        <taxon>Aquatica</taxon>
    </lineage>
</organism>
<evidence type="ECO:0000256" key="1">
    <source>
        <dbReference type="ARBA" id="ARBA00004141"/>
    </source>
</evidence>
<evidence type="ECO:0000256" key="4">
    <source>
        <dbReference type="ARBA" id="ARBA00022692"/>
    </source>
</evidence>
<keyword evidence="10" id="KW-1185">Reference proteome</keyword>
<comment type="caution">
    <text evidence="9">The sequence shown here is derived from an EMBL/GenBank/DDBJ whole genome shotgun (WGS) entry which is preliminary data.</text>
</comment>
<feature type="transmembrane region" description="Helical" evidence="8">
    <location>
        <begin position="160"/>
        <end position="179"/>
    </location>
</feature>
<dbReference type="GO" id="GO:0000139">
    <property type="term" value="C:Golgi membrane"/>
    <property type="evidence" value="ECO:0007669"/>
    <property type="project" value="TreeGrafter"/>
</dbReference>
<evidence type="ECO:0000256" key="7">
    <source>
        <dbReference type="ARBA" id="ARBA00039668"/>
    </source>
</evidence>
<feature type="transmembrane region" description="Helical" evidence="8">
    <location>
        <begin position="243"/>
        <end position="261"/>
    </location>
</feature>
<sequence length="438" mass="49368">MAKNSAEVIISIILVAVTGLLLVVNRCISLSQVLNNNDSEYSWVNFALQNILGYSTVFIPGYIVYKYIHKINYLDKAGNTCLAVVIRKCFEGEELIERSNVSCSNQPQPRTLLQDALLLLFYFVCLQISFLTWGVLQEKVMTQEYTNSSGEIGHFTDSQFLVFVNRILAFCLSGIVVMCTRQPRHKAPLCKYVFCSLSNILSSWCQYEALKYVSFPHQVLAKAAKTIPVMIMGKLISKTKYDYYEYIGAIILSVGMLFFMLDTGNDRKGSTTVTTVSGVILLCSYIAFDSFTSNWQGSLFKQYGMKPVQMMCGVNLFSCIFTAISLIQQGGFIKSLSFMVNFPTFIFDCLLISLCSAAGQLFIYKTIASFGPLVFVIITTIRQGFSVLLSCIIYNHQVHTWGILGVLLVFFSIFLRIYCGYRLKVKRKRAQNVSDLKI</sequence>
<feature type="transmembrane region" description="Helical" evidence="8">
    <location>
        <begin position="273"/>
        <end position="291"/>
    </location>
</feature>